<dbReference type="Pfam" id="PF10104">
    <property type="entry name" value="Brr6_like_C_C"/>
    <property type="match status" value="1"/>
</dbReference>
<dbReference type="RefSeq" id="XP_064766046.1">
    <property type="nucleotide sequence ID" value="XM_064914334.1"/>
</dbReference>
<organism evidence="4 5">
    <name type="scientific">Myxozyma melibiosi</name>
    <dbReference type="NCBI Taxonomy" id="54550"/>
    <lineage>
        <taxon>Eukaryota</taxon>
        <taxon>Fungi</taxon>
        <taxon>Dikarya</taxon>
        <taxon>Ascomycota</taxon>
        <taxon>Saccharomycotina</taxon>
        <taxon>Lipomycetes</taxon>
        <taxon>Lipomycetales</taxon>
        <taxon>Lipomycetaceae</taxon>
        <taxon>Myxozyma</taxon>
    </lineage>
</organism>
<evidence type="ECO:0000313" key="4">
    <source>
        <dbReference type="EMBL" id="KAK7203013.1"/>
    </source>
</evidence>
<keyword evidence="5" id="KW-1185">Reference proteome</keyword>
<dbReference type="SMART" id="SM01042">
    <property type="entry name" value="Brr6_like_C_C"/>
    <property type="match status" value="1"/>
</dbReference>
<feature type="region of interest" description="Disordered" evidence="1">
    <location>
        <begin position="228"/>
        <end position="247"/>
    </location>
</feature>
<dbReference type="InterPro" id="IPR040202">
    <property type="entry name" value="Brl1/Brr6"/>
</dbReference>
<dbReference type="GeneID" id="90039846"/>
<dbReference type="EMBL" id="JBBJBU010000014">
    <property type="protein sequence ID" value="KAK7203013.1"/>
    <property type="molecule type" value="Genomic_DNA"/>
</dbReference>
<comment type="caution">
    <text evidence="4">The sequence shown here is derived from an EMBL/GenBank/DDBJ whole genome shotgun (WGS) entry which is preliminary data.</text>
</comment>
<feature type="region of interest" description="Disordered" evidence="1">
    <location>
        <begin position="125"/>
        <end position="214"/>
    </location>
</feature>
<proteinExistence type="predicted"/>
<feature type="transmembrane region" description="Helical" evidence="2">
    <location>
        <begin position="287"/>
        <end position="308"/>
    </location>
</feature>
<name>A0ABR1F1R0_9ASCO</name>
<keyword evidence="2" id="KW-0472">Membrane</keyword>
<evidence type="ECO:0000259" key="3">
    <source>
        <dbReference type="SMART" id="SM01042"/>
    </source>
</evidence>
<feature type="region of interest" description="Disordered" evidence="1">
    <location>
        <begin position="86"/>
        <end position="107"/>
    </location>
</feature>
<keyword evidence="2" id="KW-0812">Transmembrane</keyword>
<feature type="domain" description="Brl1/Brr6" evidence="3">
    <location>
        <begin position="281"/>
        <end position="408"/>
    </location>
</feature>
<feature type="region of interest" description="Disordered" evidence="1">
    <location>
        <begin position="1"/>
        <end position="20"/>
    </location>
</feature>
<accession>A0ABR1F1R0</accession>
<sequence>MMEMDYSPAQRSTYRGSESPMDFSYSGSAHVDSNSPFKVAGSFPTPSRATPGAYNGFVSSVTPHHQQSQQSPFTPFFTANTNESRARPGAFGEPMTSPTGNRGNQIRSEEVLPAGSPMDEDVVMLSAGTTPTPTPRAGQGDQTTSNREEDKENNMSFSRKFMKAMRRSSSGTSPISKLFSKRLSPPKQSGRRRQYNQNSDYEEDDDDLFDDSDDSEWSDRVVVKKTTVMRSPRKGSSSIRSGSPRKVSRTVSSHAVVASNHQQNPSLLAALSSHDNLPFVFAQYLQLMFNVFLVLVMLYLIMTFVLMVRGEVRHKVEEYTQKAAIEIALCTSNYIENHCADIRTQFNAAACSSWQKCMDREPSDVGRASVSAETVADILNSFIERLSYKSMGFLFVLILGSIYVSSTKGFQQTHQTVNPPPHLQERIAYHQPPPSPKKMDFSRAIEPINVDD</sequence>
<dbReference type="PANTHER" id="PTHR28136:SF1">
    <property type="entry name" value="NUCLEUS EXPORT PROTEIN BRL1"/>
    <property type="match status" value="1"/>
</dbReference>
<feature type="compositionally biased region" description="Polar residues" evidence="1">
    <location>
        <begin position="96"/>
        <end position="106"/>
    </location>
</feature>
<keyword evidence="2" id="KW-1133">Transmembrane helix</keyword>
<protein>
    <submittedName>
        <fullName evidence="4">Di-sulfide bridge nucleocytoplasmic transport domain-containing protein</fullName>
    </submittedName>
</protein>
<dbReference type="InterPro" id="IPR018767">
    <property type="entry name" value="Brl1/Brr6_dom"/>
</dbReference>
<evidence type="ECO:0000256" key="1">
    <source>
        <dbReference type="SAM" id="MobiDB-lite"/>
    </source>
</evidence>
<dbReference type="Proteomes" id="UP001498771">
    <property type="component" value="Unassembled WGS sequence"/>
</dbReference>
<feature type="compositionally biased region" description="Acidic residues" evidence="1">
    <location>
        <begin position="200"/>
        <end position="214"/>
    </location>
</feature>
<reference evidence="4 5" key="1">
    <citation type="submission" date="2024-03" db="EMBL/GenBank/DDBJ databases">
        <title>Genome-scale model development and genomic sequencing of the oleaginous clade Lipomyces.</title>
        <authorList>
            <consortium name="Lawrence Berkeley National Laboratory"/>
            <person name="Czajka J.J."/>
            <person name="Han Y."/>
            <person name="Kim J."/>
            <person name="Mondo S.J."/>
            <person name="Hofstad B.A."/>
            <person name="Robles A."/>
            <person name="Haridas S."/>
            <person name="Riley R."/>
            <person name="LaButti K."/>
            <person name="Pangilinan J."/>
            <person name="Andreopoulos W."/>
            <person name="Lipzen A."/>
            <person name="Yan J."/>
            <person name="Wang M."/>
            <person name="Ng V."/>
            <person name="Grigoriev I.V."/>
            <person name="Spatafora J.W."/>
            <person name="Magnuson J.K."/>
            <person name="Baker S.E."/>
            <person name="Pomraning K.R."/>
        </authorList>
    </citation>
    <scope>NUCLEOTIDE SEQUENCE [LARGE SCALE GENOMIC DNA]</scope>
    <source>
        <strain evidence="4 5">Phaff 52-87</strain>
    </source>
</reference>
<evidence type="ECO:0000313" key="5">
    <source>
        <dbReference type="Proteomes" id="UP001498771"/>
    </source>
</evidence>
<gene>
    <name evidence="4" type="ORF">BZA70DRAFT_291816</name>
</gene>
<dbReference type="PANTHER" id="PTHR28136">
    <property type="entry name" value="NUCLEUS EXPORT PROTEIN BRR6"/>
    <property type="match status" value="1"/>
</dbReference>
<evidence type="ECO:0000256" key="2">
    <source>
        <dbReference type="SAM" id="Phobius"/>
    </source>
</evidence>